<accession>A0A1M5PXZ7</accession>
<dbReference type="InterPro" id="IPR011098">
    <property type="entry name" value="G5_dom"/>
</dbReference>
<evidence type="ECO:0000313" key="4">
    <source>
        <dbReference type="Proteomes" id="UP000183954"/>
    </source>
</evidence>
<dbReference type="STRING" id="1121420.SAMN02746098_00054"/>
<dbReference type="Gene3D" id="2.40.40.10">
    <property type="entry name" value="RlpA-like domain"/>
    <property type="match status" value="1"/>
</dbReference>
<feature type="domain" description="G5" evidence="2">
    <location>
        <begin position="112"/>
        <end position="192"/>
    </location>
</feature>
<evidence type="ECO:0000259" key="2">
    <source>
        <dbReference type="PROSITE" id="PS51109"/>
    </source>
</evidence>
<dbReference type="CDD" id="cd22786">
    <property type="entry name" value="DPBB_YuiC-like"/>
    <property type="match status" value="1"/>
</dbReference>
<dbReference type="SMART" id="SM01208">
    <property type="entry name" value="G5"/>
    <property type="match status" value="1"/>
</dbReference>
<dbReference type="OrthoDB" id="9798935at2"/>
<dbReference type="PROSITE" id="PS51109">
    <property type="entry name" value="G5"/>
    <property type="match status" value="1"/>
</dbReference>
<dbReference type="AlphaFoldDB" id="A0A1M5PXZ7"/>
<dbReference type="InterPro" id="IPR051933">
    <property type="entry name" value="Resuscitation_pf_RpfB"/>
</dbReference>
<keyword evidence="1" id="KW-0732">Signal</keyword>
<protein>
    <submittedName>
        <fullName evidence="3">3D (Asp-Asp-Asp) domain-containing protein</fullName>
    </submittedName>
</protein>
<dbReference type="PANTHER" id="PTHR39160">
    <property type="entry name" value="CELL WALL-BINDING PROTEIN YOCH"/>
    <property type="match status" value="1"/>
</dbReference>
<organism evidence="3 4">
    <name type="scientific">Desulfosporosinus lacus DSM 15449</name>
    <dbReference type="NCBI Taxonomy" id="1121420"/>
    <lineage>
        <taxon>Bacteria</taxon>
        <taxon>Bacillati</taxon>
        <taxon>Bacillota</taxon>
        <taxon>Clostridia</taxon>
        <taxon>Eubacteriales</taxon>
        <taxon>Desulfitobacteriaceae</taxon>
        <taxon>Desulfosporosinus</taxon>
    </lineage>
</organism>
<dbReference type="Pfam" id="PF06725">
    <property type="entry name" value="3D"/>
    <property type="match status" value="1"/>
</dbReference>
<dbReference type="GO" id="GO:0004553">
    <property type="term" value="F:hydrolase activity, hydrolyzing O-glycosyl compounds"/>
    <property type="evidence" value="ECO:0007669"/>
    <property type="project" value="InterPro"/>
</dbReference>
<dbReference type="GO" id="GO:0009254">
    <property type="term" value="P:peptidoglycan turnover"/>
    <property type="evidence" value="ECO:0007669"/>
    <property type="project" value="InterPro"/>
</dbReference>
<name>A0A1M5PXZ7_9FIRM</name>
<dbReference type="Gene3D" id="2.20.230.10">
    <property type="entry name" value="Resuscitation-promoting factor rpfb"/>
    <property type="match status" value="1"/>
</dbReference>
<dbReference type="InterPro" id="IPR036908">
    <property type="entry name" value="RlpA-like_sf"/>
</dbReference>
<dbReference type="SUPFAM" id="SSF50685">
    <property type="entry name" value="Barwin-like endoglucanases"/>
    <property type="match status" value="1"/>
</dbReference>
<dbReference type="Proteomes" id="UP000183954">
    <property type="component" value="Unassembled WGS sequence"/>
</dbReference>
<dbReference type="EMBL" id="FQXJ01000003">
    <property type="protein sequence ID" value="SHH06143.1"/>
    <property type="molecule type" value="Genomic_DNA"/>
</dbReference>
<dbReference type="PANTHER" id="PTHR39160:SF4">
    <property type="entry name" value="RESUSCITATION-PROMOTING FACTOR RPFB"/>
    <property type="match status" value="1"/>
</dbReference>
<sequence length="309" mass="33927">MYSLPITTYSDYWRKTKLWSAYFGSLAVLVAGTRYSSLNDPDVGRTIKPSLQLVNSLSIDSVRKDELIEGAPVRKVSSEGLAVQGLTNKGQISRGIGSSTQDYQEALSAEIETRVTSKIEIIDKELPFDTQYVESDKLPPGKSQIQVKGEKGTRREVVKTFKVGGQPVDQQVQSFFELKAPKKEVIIRNTQPIPKKKVIIQNSSPGSTKVDVDLTKLNINKTLSVEATAYTYTGNNTATGVKPREGLIAVDPKVIAMGSQVYVEGYGYAIAADTGGSIRGNRIDVFFSTFRQCIDWGRKPVKIHILGST</sequence>
<reference evidence="4" key="1">
    <citation type="submission" date="2016-11" db="EMBL/GenBank/DDBJ databases">
        <authorList>
            <person name="Varghese N."/>
            <person name="Submissions S."/>
        </authorList>
    </citation>
    <scope>NUCLEOTIDE SEQUENCE [LARGE SCALE GENOMIC DNA]</scope>
    <source>
        <strain evidence="4">DSM 15449</strain>
    </source>
</reference>
<dbReference type="InterPro" id="IPR010611">
    <property type="entry name" value="3D_dom"/>
</dbReference>
<dbReference type="GO" id="GO:0019867">
    <property type="term" value="C:outer membrane"/>
    <property type="evidence" value="ECO:0007669"/>
    <property type="project" value="InterPro"/>
</dbReference>
<keyword evidence="4" id="KW-1185">Reference proteome</keyword>
<evidence type="ECO:0000313" key="3">
    <source>
        <dbReference type="EMBL" id="SHH06143.1"/>
    </source>
</evidence>
<dbReference type="Pfam" id="PF07501">
    <property type="entry name" value="G5"/>
    <property type="match status" value="1"/>
</dbReference>
<evidence type="ECO:0000256" key="1">
    <source>
        <dbReference type="ARBA" id="ARBA00022729"/>
    </source>
</evidence>
<dbReference type="RefSeq" id="WP_073026927.1">
    <property type="nucleotide sequence ID" value="NZ_FQXJ01000003.1"/>
</dbReference>
<proteinExistence type="predicted"/>
<gene>
    <name evidence="3" type="ORF">SAMN02746098_00054</name>
</gene>